<reference evidence="3 4" key="1">
    <citation type="submission" date="2021-03" db="EMBL/GenBank/DDBJ databases">
        <authorList>
            <person name="Shang D.-D."/>
            <person name="Du Z.-J."/>
            <person name="Chen G.-J."/>
        </authorList>
    </citation>
    <scope>NUCLEOTIDE SEQUENCE [LARGE SCALE GENOMIC DNA]</scope>
    <source>
        <strain evidence="3 4">F2608</strain>
    </source>
</reference>
<feature type="compositionally biased region" description="Low complexity" evidence="1">
    <location>
        <begin position="410"/>
        <end position="429"/>
    </location>
</feature>
<feature type="transmembrane region" description="Helical" evidence="2">
    <location>
        <begin position="6"/>
        <end position="22"/>
    </location>
</feature>
<evidence type="ECO:0000313" key="4">
    <source>
        <dbReference type="Proteomes" id="UP000664161"/>
    </source>
</evidence>
<dbReference type="NCBIfam" id="TIGR03504">
    <property type="entry name" value="FimV_Cterm"/>
    <property type="match status" value="1"/>
</dbReference>
<evidence type="ECO:0000313" key="3">
    <source>
        <dbReference type="EMBL" id="MBO1515808.1"/>
    </source>
</evidence>
<feature type="region of interest" description="Disordered" evidence="1">
    <location>
        <begin position="168"/>
        <end position="201"/>
    </location>
</feature>
<feature type="compositionally biased region" description="Polar residues" evidence="1">
    <location>
        <begin position="189"/>
        <end position="198"/>
    </location>
</feature>
<name>A0AAW4IJX3_9GAMM</name>
<keyword evidence="2" id="KW-0472">Membrane</keyword>
<keyword evidence="2" id="KW-0812">Transmembrane</keyword>
<keyword evidence="4" id="KW-1185">Reference proteome</keyword>
<evidence type="ECO:0000256" key="2">
    <source>
        <dbReference type="SAM" id="Phobius"/>
    </source>
</evidence>
<feature type="region of interest" description="Disordered" evidence="1">
    <location>
        <begin position="31"/>
        <end position="59"/>
    </location>
</feature>
<dbReference type="InterPro" id="IPR011990">
    <property type="entry name" value="TPR-like_helical_dom_sf"/>
</dbReference>
<comment type="caution">
    <text evidence="3">The sequence shown here is derived from an EMBL/GenBank/DDBJ whole genome shotgun (WGS) entry which is preliminary data.</text>
</comment>
<dbReference type="Gene3D" id="1.25.40.10">
    <property type="entry name" value="Tetratricopeptide repeat domain"/>
    <property type="match status" value="1"/>
</dbReference>
<dbReference type="InterPro" id="IPR020011">
    <property type="entry name" value="FimV_C"/>
</dbReference>
<accession>A0AAW4IJX3</accession>
<dbReference type="EMBL" id="JAGBKN010000001">
    <property type="protein sequence ID" value="MBO1515808.1"/>
    <property type="molecule type" value="Genomic_DNA"/>
</dbReference>
<sequence length="539" mass="58065">MDNMLYIIAGLVLIVLIAVLVIRKNKAQKPSAQPYVKSDRDTAAQTPAPKTSAPVQTDVSSENKFDPITIAQRFIDQQRYDKAIETLNRGLREKPNDSQLSLKLLSIYATINQSENFNKVYDTISSQNDPKSLALADELKMLFFEEQNQVAAQTAPVEQAADFESIDFDLPTTPASPTHDVATDDISESDASLTSSVETPALSEQVLADDNTDTDFALTLSDLEADLDEPALAAMPTTAADESTAATETTEETDFSEFDFGLEDIETAQPESSDVSTQADSVGADTNEALTLDEEDFVLDFDDLVTDMDSEDAADKASTTDHMTDATAQSRNDDFVLSLDDLDDADDLNVASETGLGIETESDLADLDVETNTDEPVLDLSDEISGELSDDSIDIDDLTLDSDFADSSDDATPTLTAASELTSSSPTSFDDNTLIDDDFDFDLDALSDESDTAASSAAPVAAQPAGSIEKDNAEDFLARFAADFDFVKSLDSNQVALDLAGQYLQLGEYDSAKRLLNEVISQGNSAQQQQAQSLLERTA</sequence>
<gene>
    <name evidence="3" type="ORF">J3491_00475</name>
</gene>
<dbReference type="InterPro" id="IPR038440">
    <property type="entry name" value="FimV_C_sf"/>
</dbReference>
<feature type="compositionally biased region" description="Polar residues" evidence="1">
    <location>
        <begin position="43"/>
        <end position="59"/>
    </location>
</feature>
<evidence type="ECO:0000256" key="1">
    <source>
        <dbReference type="SAM" id="MobiDB-lite"/>
    </source>
</evidence>
<dbReference type="AlphaFoldDB" id="A0AAW4IJX3"/>
<protein>
    <submittedName>
        <fullName evidence="3">Pilus assembly protein FimV</fullName>
    </submittedName>
</protein>
<dbReference type="Gene3D" id="1.20.58.2200">
    <property type="match status" value="1"/>
</dbReference>
<organism evidence="3 4">
    <name type="scientific">Psychrobacter halodurans</name>
    <dbReference type="NCBI Taxonomy" id="2818439"/>
    <lineage>
        <taxon>Bacteria</taxon>
        <taxon>Pseudomonadati</taxon>
        <taxon>Pseudomonadota</taxon>
        <taxon>Gammaproteobacteria</taxon>
        <taxon>Moraxellales</taxon>
        <taxon>Moraxellaceae</taxon>
        <taxon>Psychrobacter</taxon>
    </lineage>
</organism>
<dbReference type="RefSeq" id="WP_207968832.1">
    <property type="nucleotide sequence ID" value="NZ_JAGBKN010000001.1"/>
</dbReference>
<feature type="region of interest" description="Disordered" evidence="1">
    <location>
        <begin position="404"/>
        <end position="429"/>
    </location>
</feature>
<keyword evidence="2" id="KW-1133">Transmembrane helix</keyword>
<dbReference type="Proteomes" id="UP000664161">
    <property type="component" value="Unassembled WGS sequence"/>
</dbReference>
<proteinExistence type="predicted"/>